<feature type="chain" id="PRO_5037835889" description="Lipoprotein" evidence="2">
    <location>
        <begin position="24"/>
        <end position="243"/>
    </location>
</feature>
<reference evidence="3" key="1">
    <citation type="submission" date="2020-01" db="EMBL/GenBank/DDBJ databases">
        <title>Whole-genome analyses of novel actinobacteria.</title>
        <authorList>
            <person name="Sahin N."/>
        </authorList>
    </citation>
    <scope>NUCLEOTIDE SEQUENCE</scope>
    <source>
        <strain evidence="3">YC537</strain>
    </source>
</reference>
<proteinExistence type="predicted"/>
<feature type="region of interest" description="Disordered" evidence="1">
    <location>
        <begin position="23"/>
        <end position="49"/>
    </location>
</feature>
<evidence type="ECO:0008006" key="5">
    <source>
        <dbReference type="Google" id="ProtNLM"/>
    </source>
</evidence>
<dbReference type="AlphaFoldDB" id="A0A964UT01"/>
<evidence type="ECO:0000256" key="2">
    <source>
        <dbReference type="SAM" id="SignalP"/>
    </source>
</evidence>
<dbReference type="RefSeq" id="WP_161702097.1">
    <property type="nucleotide sequence ID" value="NZ_JAAAHS010000258.1"/>
</dbReference>
<keyword evidence="2" id="KW-0732">Signal</keyword>
<dbReference type="Proteomes" id="UP000598297">
    <property type="component" value="Unassembled WGS sequence"/>
</dbReference>
<evidence type="ECO:0000313" key="3">
    <source>
        <dbReference type="EMBL" id="NBE54869.1"/>
    </source>
</evidence>
<sequence>MRLKPVVFAVVGLSMALSACGGAAPGGGGDKPEKPDEPQQSASSPGLPDADKHIAPAAIVVPIIPGLLPEPLKKPRDSDFYGDLQGTKGTMKCTEAARCEGVVSGAINEYGTEMFDDGGEYARFEVWEYRTSISARGAYDAWEKEISGKAKGFYALPKGRYGDQYSASTPVAGEKKMGERMLLARQGKYVGLITTFTRADIAEGSKPGPTALLELGKMQAERMRQADQGNAPSASAAHVQLPG</sequence>
<evidence type="ECO:0000256" key="1">
    <source>
        <dbReference type="SAM" id="MobiDB-lite"/>
    </source>
</evidence>
<feature type="signal peptide" evidence="2">
    <location>
        <begin position="1"/>
        <end position="23"/>
    </location>
</feature>
<dbReference type="EMBL" id="JAAAHS010000258">
    <property type="protein sequence ID" value="NBE54869.1"/>
    <property type="molecule type" value="Genomic_DNA"/>
</dbReference>
<evidence type="ECO:0000313" key="4">
    <source>
        <dbReference type="Proteomes" id="UP000598297"/>
    </source>
</evidence>
<organism evidence="3 4">
    <name type="scientific">Streptomyces boluensis</name>
    <dbReference type="NCBI Taxonomy" id="1775135"/>
    <lineage>
        <taxon>Bacteria</taxon>
        <taxon>Bacillati</taxon>
        <taxon>Actinomycetota</taxon>
        <taxon>Actinomycetes</taxon>
        <taxon>Kitasatosporales</taxon>
        <taxon>Streptomycetaceae</taxon>
        <taxon>Streptomyces</taxon>
    </lineage>
</organism>
<accession>A0A964UT01</accession>
<gene>
    <name evidence="3" type="ORF">GUY60_26265</name>
</gene>
<comment type="caution">
    <text evidence="3">The sequence shown here is derived from an EMBL/GenBank/DDBJ whole genome shotgun (WGS) entry which is preliminary data.</text>
</comment>
<feature type="region of interest" description="Disordered" evidence="1">
    <location>
        <begin position="220"/>
        <end position="243"/>
    </location>
</feature>
<name>A0A964UT01_9ACTN</name>
<protein>
    <recommendedName>
        <fullName evidence="5">Lipoprotein</fullName>
    </recommendedName>
</protein>
<keyword evidence="4" id="KW-1185">Reference proteome</keyword>
<dbReference type="PROSITE" id="PS51257">
    <property type="entry name" value="PROKAR_LIPOPROTEIN"/>
    <property type="match status" value="1"/>
</dbReference>